<dbReference type="Pfam" id="PF01814">
    <property type="entry name" value="Hemerythrin"/>
    <property type="match status" value="1"/>
</dbReference>
<proteinExistence type="predicted"/>
<dbReference type="EMBL" id="CP086322">
    <property type="protein sequence ID" value="UQA90668.1"/>
    <property type="molecule type" value="Genomic_DNA"/>
</dbReference>
<dbReference type="PANTHER" id="PTHR35585:SF1">
    <property type="entry name" value="HHE DOMAIN PROTEIN (AFU_ORTHOLOGUE AFUA_4G00730)"/>
    <property type="match status" value="1"/>
</dbReference>
<organism evidence="2 3">
    <name type="scientific">Streptomyces halobius</name>
    <dbReference type="NCBI Taxonomy" id="2879846"/>
    <lineage>
        <taxon>Bacteria</taxon>
        <taxon>Bacillati</taxon>
        <taxon>Actinomycetota</taxon>
        <taxon>Actinomycetes</taxon>
        <taxon>Kitasatosporales</taxon>
        <taxon>Streptomycetaceae</taxon>
        <taxon>Streptomyces</taxon>
    </lineage>
</organism>
<evidence type="ECO:0000313" key="3">
    <source>
        <dbReference type="Proteomes" id="UP000830115"/>
    </source>
</evidence>
<dbReference type="RefSeq" id="WP_248861416.1">
    <property type="nucleotide sequence ID" value="NZ_CP086322.1"/>
</dbReference>
<evidence type="ECO:0000313" key="2">
    <source>
        <dbReference type="EMBL" id="UQA90668.1"/>
    </source>
</evidence>
<dbReference type="Gene3D" id="1.20.120.520">
    <property type="entry name" value="nmb1532 protein domain like"/>
    <property type="match status" value="1"/>
</dbReference>
<feature type="domain" description="Hemerythrin-like" evidence="1">
    <location>
        <begin position="7"/>
        <end position="123"/>
    </location>
</feature>
<reference evidence="2" key="1">
    <citation type="submission" date="2021-10" db="EMBL/GenBank/DDBJ databases">
        <title>Streptomyces nigrumlapis sp.nov.,an antimicrobial producing actinobacterium isolated from Black Gobi rocks.</title>
        <authorList>
            <person name="Wen Y."/>
            <person name="Zhang W."/>
            <person name="Liu X.G."/>
        </authorList>
    </citation>
    <scope>NUCLEOTIDE SEQUENCE</scope>
    <source>
        <strain evidence="2">ST13-2-2</strain>
    </source>
</reference>
<gene>
    <name evidence="2" type="ORF">K9S39_01060</name>
</gene>
<dbReference type="Proteomes" id="UP000830115">
    <property type="component" value="Chromosome"/>
</dbReference>
<sequence length="185" mass="20885">MRHSADVIAELTRDHREVDDLFEKIEEAAPEAQERKRLVDQLTIELVRHSVAEEMYLYPAVRRHLTDGDALADKAIADHGRVERLLKDLEGRDVDDTDFNHLIVKLRTEVTSHIKDEESRLFVQLRAACAQDDLSELGDKMRTVKKVAPTRPHPSAPTAPPVNRLLAPGTGLVDRARDFVTGRGK</sequence>
<accession>A0ABY4LYX5</accession>
<evidence type="ECO:0000259" key="1">
    <source>
        <dbReference type="Pfam" id="PF01814"/>
    </source>
</evidence>
<keyword evidence="3" id="KW-1185">Reference proteome</keyword>
<dbReference type="CDD" id="cd12108">
    <property type="entry name" value="Hr-like"/>
    <property type="match status" value="1"/>
</dbReference>
<dbReference type="InterPro" id="IPR012312">
    <property type="entry name" value="Hemerythrin-like"/>
</dbReference>
<name>A0ABY4LYX5_9ACTN</name>
<protein>
    <submittedName>
        <fullName evidence="2">Hemerythrin domain-containing protein</fullName>
    </submittedName>
</protein>
<dbReference type="PANTHER" id="PTHR35585">
    <property type="entry name" value="HHE DOMAIN PROTEIN (AFU_ORTHOLOGUE AFUA_4G00730)"/>
    <property type="match status" value="1"/>
</dbReference>